<dbReference type="Proteomes" id="UP000295135">
    <property type="component" value="Unassembled WGS sequence"/>
</dbReference>
<sequence length="74" mass="8168">MRLTLYGRAGCHLCEDMAAGLDALGVDYEVVDIDRDPGLKTRYDWEVPVLVGPAGEVCRHFFDPAAVRAYLKIG</sequence>
<dbReference type="Pfam" id="PF05768">
    <property type="entry name" value="Glrx-like"/>
    <property type="match status" value="1"/>
</dbReference>
<dbReference type="OrthoDB" id="8779161at2"/>
<protein>
    <submittedName>
        <fullName evidence="1">Glutaredoxin</fullName>
    </submittedName>
</protein>
<organism evidence="1 2">
    <name type="scientific">Sulfuritortus calidifontis</name>
    <dbReference type="NCBI Taxonomy" id="1914471"/>
    <lineage>
        <taxon>Bacteria</taxon>
        <taxon>Pseudomonadati</taxon>
        <taxon>Pseudomonadota</taxon>
        <taxon>Betaproteobacteria</taxon>
        <taxon>Nitrosomonadales</taxon>
        <taxon>Thiobacillaceae</taxon>
        <taxon>Sulfuritortus</taxon>
    </lineage>
</organism>
<dbReference type="EMBL" id="SLZY01000016">
    <property type="protein sequence ID" value="TCS70435.1"/>
    <property type="molecule type" value="Genomic_DNA"/>
</dbReference>
<evidence type="ECO:0000313" key="2">
    <source>
        <dbReference type="Proteomes" id="UP000295135"/>
    </source>
</evidence>
<dbReference type="SUPFAM" id="SSF52833">
    <property type="entry name" value="Thioredoxin-like"/>
    <property type="match status" value="1"/>
</dbReference>
<dbReference type="Gene3D" id="3.40.30.10">
    <property type="entry name" value="Glutaredoxin"/>
    <property type="match status" value="1"/>
</dbReference>
<reference evidence="1 2" key="1">
    <citation type="submission" date="2019-03" db="EMBL/GenBank/DDBJ databases">
        <title>Genomic Encyclopedia of Type Strains, Phase IV (KMG-IV): sequencing the most valuable type-strain genomes for metagenomic binning, comparative biology and taxonomic classification.</title>
        <authorList>
            <person name="Goeker M."/>
        </authorList>
    </citation>
    <scope>NUCLEOTIDE SEQUENCE [LARGE SCALE GENOMIC DNA]</scope>
    <source>
        <strain evidence="1 2">DSM 103923</strain>
    </source>
</reference>
<gene>
    <name evidence="1" type="ORF">EDC61_11634</name>
</gene>
<dbReference type="AlphaFoldDB" id="A0A4R3JT41"/>
<accession>A0A4R3JT41</accession>
<evidence type="ECO:0000313" key="1">
    <source>
        <dbReference type="EMBL" id="TCS70435.1"/>
    </source>
</evidence>
<dbReference type="InterPro" id="IPR036249">
    <property type="entry name" value="Thioredoxin-like_sf"/>
</dbReference>
<dbReference type="RefSeq" id="WP_126463090.1">
    <property type="nucleotide sequence ID" value="NZ_AP018721.1"/>
</dbReference>
<comment type="caution">
    <text evidence="1">The sequence shown here is derived from an EMBL/GenBank/DDBJ whole genome shotgun (WGS) entry which is preliminary data.</text>
</comment>
<dbReference type="InterPro" id="IPR008554">
    <property type="entry name" value="Glutaredoxin-like"/>
</dbReference>
<keyword evidence="2" id="KW-1185">Reference proteome</keyword>
<proteinExistence type="predicted"/>
<name>A0A4R3JT41_9PROT</name>